<keyword evidence="1" id="KW-0812">Transmembrane</keyword>
<keyword evidence="1" id="KW-1133">Transmembrane helix</keyword>
<organism evidence="2">
    <name type="scientific">termite gut metagenome</name>
    <dbReference type="NCBI Taxonomy" id="433724"/>
    <lineage>
        <taxon>unclassified sequences</taxon>
        <taxon>metagenomes</taxon>
        <taxon>organismal metagenomes</taxon>
    </lineage>
</organism>
<reference evidence="2" key="1">
    <citation type="submission" date="2019-03" db="EMBL/GenBank/DDBJ databases">
        <title>Single cell metagenomics reveals metabolic interactions within the superorganism composed of flagellate Streblomastix strix and complex community of Bacteroidetes bacteria on its surface.</title>
        <authorList>
            <person name="Treitli S.C."/>
            <person name="Kolisko M."/>
            <person name="Husnik F."/>
            <person name="Keeling P."/>
            <person name="Hampl V."/>
        </authorList>
    </citation>
    <scope>NUCLEOTIDE SEQUENCE</scope>
    <source>
        <strain evidence="2">STM</strain>
    </source>
</reference>
<evidence type="ECO:0000256" key="1">
    <source>
        <dbReference type="SAM" id="Phobius"/>
    </source>
</evidence>
<sequence length="32" mass="3386">MAGLITDFNGNISIFSALAVYAFTIIVALLIL</sequence>
<dbReference type="EMBL" id="SNRY01010854">
    <property type="protein sequence ID" value="KAA6305246.1"/>
    <property type="molecule type" value="Genomic_DNA"/>
</dbReference>
<feature type="non-terminal residue" evidence="2">
    <location>
        <position position="32"/>
    </location>
</feature>
<gene>
    <name evidence="2" type="ORF">EZS27_043101</name>
</gene>
<keyword evidence="1" id="KW-0472">Membrane</keyword>
<accession>A0A5J4P781</accession>
<dbReference type="AlphaFoldDB" id="A0A5J4P781"/>
<name>A0A5J4P781_9ZZZZ</name>
<protein>
    <submittedName>
        <fullName evidence="2">Proton glutamate symport protein</fullName>
    </submittedName>
</protein>
<proteinExistence type="predicted"/>
<comment type="caution">
    <text evidence="2">The sequence shown here is derived from an EMBL/GenBank/DDBJ whole genome shotgun (WGS) entry which is preliminary data.</text>
</comment>
<evidence type="ECO:0000313" key="2">
    <source>
        <dbReference type="EMBL" id="KAA6305246.1"/>
    </source>
</evidence>
<feature type="transmembrane region" description="Helical" evidence="1">
    <location>
        <begin position="12"/>
        <end position="31"/>
    </location>
</feature>